<proteinExistence type="predicted"/>
<comment type="caution">
    <text evidence="1">The sequence shown here is derived from an EMBL/GenBank/DDBJ whole genome shotgun (WGS) entry which is preliminary data.</text>
</comment>
<gene>
    <name evidence="1" type="ORF">AXK60_09175</name>
</gene>
<dbReference type="Proteomes" id="UP000070258">
    <property type="component" value="Unassembled WGS sequence"/>
</dbReference>
<dbReference type="AlphaFoldDB" id="A0A138AED2"/>
<organism evidence="1 2">
    <name type="scientific">Tsukamurella pseudospumae</name>
    <dbReference type="NCBI Taxonomy" id="239498"/>
    <lineage>
        <taxon>Bacteria</taxon>
        <taxon>Bacillati</taxon>
        <taxon>Actinomycetota</taxon>
        <taxon>Actinomycetes</taxon>
        <taxon>Mycobacteriales</taxon>
        <taxon>Tsukamurellaceae</taxon>
        <taxon>Tsukamurella</taxon>
    </lineage>
</organism>
<evidence type="ECO:0000313" key="1">
    <source>
        <dbReference type="EMBL" id="KXP08823.1"/>
    </source>
</evidence>
<accession>A0A138AED2</accession>
<dbReference type="EMBL" id="LSRF01000044">
    <property type="protein sequence ID" value="KXP08823.1"/>
    <property type="molecule type" value="Genomic_DNA"/>
</dbReference>
<reference evidence="2" key="1">
    <citation type="submission" date="2016-02" db="EMBL/GenBank/DDBJ databases">
        <authorList>
            <person name="Wen L."/>
            <person name="He K."/>
            <person name="Yang H."/>
        </authorList>
    </citation>
    <scope>NUCLEOTIDE SEQUENCE [LARGE SCALE GENOMIC DNA]</scope>
    <source>
        <strain evidence="2">JCM 15929</strain>
    </source>
</reference>
<name>A0A138AED2_9ACTN</name>
<sequence length="510" mass="56361">MITSAEVNLMRRWLWEQFNISAHFRTEAPGFAIREWNTDPVACARSLVATLNRMLQEGECVARDAITWARSASVEGRKVSRVVIASDLGLQPRDLHRHLATVDEAIARHASKFGFERTKHITTREKVISGLVQAAAARIQGSIDEADGFYLAAADLADLPTTVRILPVGRDRTTRTRVRHRARRTLPLSPKVSPEGAAHDILVMRSSLESDPAEALRQLEHAWRIGDFAALPLLLQHALSAAPDPVSVGPNLRAWLLEVGANIFRDAESLMALTWTSAWIREATADAPGARRIAANGRKTRAHVLQLHGFLDAAGDELKLATEAFAEVDHRIEDYQIIKADLQVRSVALAALSGDVVLAHDLLEKIEDNVSDQMKLGAQRYRLQIESMAVARTLQRRSFSRVRAAKYEHALSRLSAALPSVPADRRLTVVDTVIAAAVRVGDVASIRTFVDQIDWVEASAQPNIKFRLAGRLKQAAKLPLLGDLGDIRLGSEYHPLRSAGMVPRDLRYLM</sequence>
<evidence type="ECO:0000313" key="2">
    <source>
        <dbReference type="Proteomes" id="UP000070258"/>
    </source>
</evidence>
<protein>
    <submittedName>
        <fullName evidence="1">Uncharacterized protein</fullName>
    </submittedName>
</protein>